<protein>
    <submittedName>
        <fullName evidence="1">Uncharacterized protein</fullName>
    </submittedName>
</protein>
<accession>A0ABU3SMG4</accession>
<evidence type="ECO:0000313" key="2">
    <source>
        <dbReference type="Proteomes" id="UP001261125"/>
    </source>
</evidence>
<evidence type="ECO:0000313" key="1">
    <source>
        <dbReference type="EMBL" id="MDU0345876.1"/>
    </source>
</evidence>
<proteinExistence type="predicted"/>
<gene>
    <name evidence="1" type="ORF">RWH44_09170</name>
</gene>
<name>A0ABU3SMG4_9MICO</name>
<dbReference type="RefSeq" id="WP_316004353.1">
    <property type="nucleotide sequence ID" value="NZ_JAWDIT010000003.1"/>
</dbReference>
<dbReference type="EMBL" id="JAWDIT010000003">
    <property type="protein sequence ID" value="MDU0345876.1"/>
    <property type="molecule type" value="Genomic_DNA"/>
</dbReference>
<reference evidence="1 2" key="1">
    <citation type="submission" date="2023-09" db="EMBL/GenBank/DDBJ databases">
        <title>Microbacterium fusihabitans sp. nov., Microbacterium phycihabitans sp. nov., and Microbacterium cervinum sp. nov., isolated from dried seaweeds of beach.</title>
        <authorList>
            <person name="Lee S.D."/>
        </authorList>
    </citation>
    <scope>NUCLEOTIDE SEQUENCE [LARGE SCALE GENOMIC DNA]</scope>
    <source>
        <strain evidence="1 2">KSW2-29</strain>
    </source>
</reference>
<comment type="caution">
    <text evidence="1">The sequence shown here is derived from an EMBL/GenBank/DDBJ whole genome shotgun (WGS) entry which is preliminary data.</text>
</comment>
<dbReference type="Proteomes" id="UP001261125">
    <property type="component" value="Unassembled WGS sequence"/>
</dbReference>
<sequence>MRDSLDTASGLTRWEARSDVEDAADRVISERSSGMSEPIIAFVSPSSMGEL</sequence>
<organism evidence="1 2">
    <name type="scientific">Microbacterium phycohabitans</name>
    <dbReference type="NCBI Taxonomy" id="3075993"/>
    <lineage>
        <taxon>Bacteria</taxon>
        <taxon>Bacillati</taxon>
        <taxon>Actinomycetota</taxon>
        <taxon>Actinomycetes</taxon>
        <taxon>Micrococcales</taxon>
        <taxon>Microbacteriaceae</taxon>
        <taxon>Microbacterium</taxon>
    </lineage>
</organism>
<keyword evidence="2" id="KW-1185">Reference proteome</keyword>